<name>A0A514CKK1_9BACT</name>
<dbReference type="CDD" id="cd07817">
    <property type="entry name" value="SRPBCC_8"/>
    <property type="match status" value="1"/>
</dbReference>
<evidence type="ECO:0000313" key="4">
    <source>
        <dbReference type="Proteomes" id="UP000316614"/>
    </source>
</evidence>
<accession>A0A514CKK1</accession>
<gene>
    <name evidence="3" type="ORF">FKX85_15395</name>
</gene>
<dbReference type="RefSeq" id="WP_141615580.1">
    <property type="nucleotide sequence ID" value="NZ_CP041253.1"/>
</dbReference>
<dbReference type="SUPFAM" id="SSF55961">
    <property type="entry name" value="Bet v1-like"/>
    <property type="match status" value="1"/>
</dbReference>
<dbReference type="KEGG" id="echi:FKX85_15395"/>
<feature type="domain" description="Coenzyme Q-binding protein COQ10 START" evidence="2">
    <location>
        <begin position="85"/>
        <end position="190"/>
    </location>
</feature>
<dbReference type="AlphaFoldDB" id="A0A514CKK1"/>
<dbReference type="EMBL" id="CP041253">
    <property type="protein sequence ID" value="QDH80346.1"/>
    <property type="molecule type" value="Genomic_DNA"/>
</dbReference>
<dbReference type="Proteomes" id="UP000316614">
    <property type="component" value="Chromosome"/>
</dbReference>
<dbReference type="PANTHER" id="PTHR33824:SF7">
    <property type="entry name" value="POLYKETIDE CYCLASE_DEHYDRASE AND LIPID TRANSPORT SUPERFAMILY PROTEIN"/>
    <property type="match status" value="1"/>
</dbReference>
<proteinExistence type="inferred from homology"/>
<protein>
    <submittedName>
        <fullName evidence="3">DUF2892 domain-containing protein</fullName>
    </submittedName>
</protein>
<evidence type="ECO:0000256" key="1">
    <source>
        <dbReference type="ARBA" id="ARBA00008918"/>
    </source>
</evidence>
<dbReference type="Pfam" id="PF03364">
    <property type="entry name" value="Polyketide_cyc"/>
    <property type="match status" value="1"/>
</dbReference>
<dbReference type="Gene3D" id="3.30.530.20">
    <property type="match status" value="1"/>
</dbReference>
<evidence type="ECO:0000313" key="3">
    <source>
        <dbReference type="EMBL" id="QDH80346.1"/>
    </source>
</evidence>
<evidence type="ECO:0000259" key="2">
    <source>
        <dbReference type="Pfam" id="PF03364"/>
    </source>
</evidence>
<reference evidence="3 4" key="1">
    <citation type="submission" date="2019-06" db="EMBL/GenBank/DDBJ databases">
        <title>Echinicola alkalisoli sp. nov. isolated from saline soil.</title>
        <authorList>
            <person name="Sun J.-Q."/>
            <person name="Xu L."/>
        </authorList>
    </citation>
    <scope>NUCLEOTIDE SEQUENCE [LARGE SCALE GENOMIC DNA]</scope>
    <source>
        <strain evidence="3 4">LN3S3</strain>
    </source>
</reference>
<sequence length="219" mass="25124">MNEEVTYFPKESPQGNLSKWERIVSIAIGTLLVYKAVKSKNKFLGTGGAYALFRGASGHCYLKDGLAWNADLDHRNVNIKKSIEIDLPANNVYEFWKAYRDFPHSLKHLKGVEQFSDQRAIWIVNPLIRWETEIVHDEPNTRIGWKSFGGSIIKQYGNVHFDVLPSKKTKVTVAISYIFPFGKAGKLVAKMIQPFMSATIEKELFRLKKHMENHKLEQV</sequence>
<dbReference type="InterPro" id="IPR023393">
    <property type="entry name" value="START-like_dom_sf"/>
</dbReference>
<keyword evidence="4" id="KW-1185">Reference proteome</keyword>
<comment type="similarity">
    <text evidence="1">Belongs to the ribosome association toxin RatA family.</text>
</comment>
<organism evidence="3 4">
    <name type="scientific">Echinicola soli</name>
    <dbReference type="NCBI Taxonomy" id="2591634"/>
    <lineage>
        <taxon>Bacteria</taxon>
        <taxon>Pseudomonadati</taxon>
        <taxon>Bacteroidota</taxon>
        <taxon>Cytophagia</taxon>
        <taxon>Cytophagales</taxon>
        <taxon>Cyclobacteriaceae</taxon>
        <taxon>Echinicola</taxon>
    </lineage>
</organism>
<dbReference type="PANTHER" id="PTHR33824">
    <property type="entry name" value="POLYKETIDE CYCLASE/DEHYDRASE AND LIPID TRANSPORT SUPERFAMILY PROTEIN"/>
    <property type="match status" value="1"/>
</dbReference>
<dbReference type="InterPro" id="IPR047137">
    <property type="entry name" value="ORF3"/>
</dbReference>
<dbReference type="InterPro" id="IPR005031">
    <property type="entry name" value="COQ10_START"/>
</dbReference>
<dbReference type="OrthoDB" id="9797595at2"/>